<dbReference type="PROSITE" id="PS50168">
    <property type="entry name" value="DED"/>
    <property type="match status" value="1"/>
</dbReference>
<dbReference type="GO" id="GO:0051604">
    <property type="term" value="P:protein maturation"/>
    <property type="evidence" value="ECO:0007669"/>
    <property type="project" value="UniProtKB-ARBA"/>
</dbReference>
<evidence type="ECO:0000259" key="5">
    <source>
        <dbReference type="PROSITE" id="PS50168"/>
    </source>
</evidence>
<dbReference type="AlphaFoldDB" id="A0AA88LDJ0"/>
<dbReference type="GO" id="GO:0005737">
    <property type="term" value="C:cytoplasm"/>
    <property type="evidence" value="ECO:0007669"/>
    <property type="project" value="UniProtKB-ARBA"/>
</dbReference>
<name>A0AA88LDJ0_ARTSF</name>
<dbReference type="InterPro" id="IPR001875">
    <property type="entry name" value="DED_dom"/>
</dbReference>
<reference evidence="8" key="1">
    <citation type="submission" date="2023-07" db="EMBL/GenBank/DDBJ databases">
        <title>Chromosome-level genome assembly of Artemia franciscana.</title>
        <authorList>
            <person name="Jo E."/>
        </authorList>
    </citation>
    <scope>NUCLEOTIDE SEQUENCE</scope>
    <source>
        <tissue evidence="8">Whole body</tissue>
    </source>
</reference>
<dbReference type="InterPro" id="IPR011600">
    <property type="entry name" value="Pept_C14_caspase"/>
</dbReference>
<organism evidence="8 9">
    <name type="scientific">Artemia franciscana</name>
    <name type="common">Brine shrimp</name>
    <name type="synonym">Artemia sanfranciscana</name>
    <dbReference type="NCBI Taxonomy" id="6661"/>
    <lineage>
        <taxon>Eukaryota</taxon>
        <taxon>Metazoa</taxon>
        <taxon>Ecdysozoa</taxon>
        <taxon>Arthropoda</taxon>
        <taxon>Crustacea</taxon>
        <taxon>Branchiopoda</taxon>
        <taxon>Anostraca</taxon>
        <taxon>Artemiidae</taxon>
        <taxon>Artemia</taxon>
    </lineage>
</organism>
<dbReference type="InterPro" id="IPR029030">
    <property type="entry name" value="Caspase-like_dom_sf"/>
</dbReference>
<dbReference type="PROSITE" id="PS01122">
    <property type="entry name" value="CASPASE_CYS"/>
    <property type="match status" value="1"/>
</dbReference>
<dbReference type="PRINTS" id="PR00376">
    <property type="entry name" value="IL1BCENZYME"/>
</dbReference>
<dbReference type="SMART" id="SM00115">
    <property type="entry name" value="CASc"/>
    <property type="match status" value="1"/>
</dbReference>
<evidence type="ECO:0000256" key="1">
    <source>
        <dbReference type="ARBA" id="ARBA00010134"/>
    </source>
</evidence>
<dbReference type="Pfam" id="PF00656">
    <property type="entry name" value="Peptidase_C14"/>
    <property type="match status" value="1"/>
</dbReference>
<evidence type="ECO:0000259" key="6">
    <source>
        <dbReference type="PROSITE" id="PS50207"/>
    </source>
</evidence>
<comment type="caution">
    <text evidence="8">The sequence shown here is derived from an EMBL/GenBank/DDBJ whole genome shotgun (WGS) entry which is preliminary data.</text>
</comment>
<dbReference type="InterPro" id="IPR033139">
    <property type="entry name" value="Caspase_cys_AS"/>
</dbReference>
<dbReference type="SUPFAM" id="SSF52129">
    <property type="entry name" value="Caspase-like"/>
    <property type="match status" value="1"/>
</dbReference>
<evidence type="ECO:0000256" key="4">
    <source>
        <dbReference type="RuleBase" id="RU003971"/>
    </source>
</evidence>
<dbReference type="PROSITE" id="PS50208">
    <property type="entry name" value="CASPASE_P20"/>
    <property type="match status" value="1"/>
</dbReference>
<dbReference type="InterPro" id="IPR002138">
    <property type="entry name" value="Pept_C14_p10"/>
</dbReference>
<dbReference type="GO" id="GO:0006508">
    <property type="term" value="P:proteolysis"/>
    <property type="evidence" value="ECO:0007669"/>
    <property type="project" value="InterPro"/>
</dbReference>
<evidence type="ECO:0000259" key="7">
    <source>
        <dbReference type="PROSITE" id="PS50208"/>
    </source>
</evidence>
<evidence type="ECO:0000256" key="3">
    <source>
        <dbReference type="ARBA" id="ARBA00022737"/>
    </source>
</evidence>
<accession>A0AA88LDJ0</accession>
<proteinExistence type="inferred from homology"/>
<evidence type="ECO:0000313" key="9">
    <source>
        <dbReference type="Proteomes" id="UP001187531"/>
    </source>
</evidence>
<evidence type="ECO:0000313" key="8">
    <source>
        <dbReference type="EMBL" id="KAK2727513.1"/>
    </source>
</evidence>
<evidence type="ECO:0008006" key="10">
    <source>
        <dbReference type="Google" id="ProtNLM"/>
    </source>
</evidence>
<dbReference type="InterPro" id="IPR001309">
    <property type="entry name" value="Pept_C14_p20"/>
</dbReference>
<feature type="domain" description="Caspase family p20" evidence="7">
    <location>
        <begin position="217"/>
        <end position="351"/>
    </location>
</feature>
<dbReference type="PANTHER" id="PTHR48169">
    <property type="entry name" value="DED DOMAIN-CONTAINING PROTEIN"/>
    <property type="match status" value="1"/>
</dbReference>
<dbReference type="EMBL" id="JAVRJZ010000001">
    <property type="protein sequence ID" value="KAK2727513.1"/>
    <property type="molecule type" value="Genomic_DNA"/>
</dbReference>
<dbReference type="Gene3D" id="3.40.50.1460">
    <property type="match status" value="1"/>
</dbReference>
<dbReference type="GO" id="GO:0004197">
    <property type="term" value="F:cysteine-type endopeptidase activity"/>
    <property type="evidence" value="ECO:0007669"/>
    <property type="project" value="InterPro"/>
</dbReference>
<keyword evidence="3" id="KW-0677">Repeat</keyword>
<feature type="domain" description="DED" evidence="5">
    <location>
        <begin position="111"/>
        <end position="188"/>
    </location>
</feature>
<protein>
    <recommendedName>
        <fullName evidence="10">Caspase-8</fullName>
    </recommendedName>
</protein>
<evidence type="ECO:0000256" key="2">
    <source>
        <dbReference type="ARBA" id="ARBA00022703"/>
    </source>
</evidence>
<dbReference type="Proteomes" id="UP001187531">
    <property type="component" value="Unassembled WGS sequence"/>
</dbReference>
<dbReference type="InterPro" id="IPR015917">
    <property type="entry name" value="Pept_C14A"/>
</dbReference>
<keyword evidence="9" id="KW-1185">Reference proteome</keyword>
<dbReference type="GO" id="GO:0042981">
    <property type="term" value="P:regulation of apoptotic process"/>
    <property type="evidence" value="ECO:0007669"/>
    <property type="project" value="InterPro"/>
</dbReference>
<gene>
    <name evidence="8" type="ORF">QYM36_008113</name>
</gene>
<comment type="similarity">
    <text evidence="1 4">Belongs to the peptidase C14A family.</text>
</comment>
<dbReference type="PANTHER" id="PTHR48169:SF7">
    <property type="entry name" value="CASPASE 10"/>
    <property type="match status" value="1"/>
</dbReference>
<dbReference type="CDD" id="cd00032">
    <property type="entry name" value="CASc"/>
    <property type="match status" value="1"/>
</dbReference>
<feature type="domain" description="Caspase family p10" evidence="6">
    <location>
        <begin position="371"/>
        <end position="461"/>
    </location>
</feature>
<dbReference type="GO" id="GO:0006915">
    <property type="term" value="P:apoptotic process"/>
    <property type="evidence" value="ECO:0007669"/>
    <property type="project" value="UniProtKB-KW"/>
</dbReference>
<keyword evidence="2" id="KW-0053">Apoptosis</keyword>
<dbReference type="PROSITE" id="PS50207">
    <property type="entry name" value="CASPASE_P10"/>
    <property type="match status" value="1"/>
</dbReference>
<sequence>MMDNCSKFDSLKRDREKRIDLFKKMLLKDKVSFLFLIVSDEAQCVEAINSTLLNPATFIHCIFDIRFSGSQDLFDHEVKLSDACLLLKQYFLLPCFGYCKHTYQSQKKLNPLRVLLFRVYDEMTTEEAELLCSLFPPVLSNASNNSVAIELLLMRLVLAKRISLNDMSFLNLGLQRIMRRDLCKLMSNEIDKYPLAQTLVPTKILSRDEYYDMSSYPSGICVIFNQKNFWKEESHSLRSLVHNVKLDKRIGTDVDRDFISETFQFFGFKIKVFESRTHMQIMRDLEDISREDMFGCLVVCILSHGTQGQIMGSNSIPVSLDEIKMKFRGSLCPALIGKPKVFIIQACQGSVKQASTVVNSKDSSIEHDGPIIPSLPEYHDIYEMYSTVPGYLSFRNTTSGSWFINTLCYYLKEKGHLCDIEKVGTYVNRWVASAEAREGGEVKKQMPQFTSCLRKGLRFKRHPEGVLEAILDQLEREFLDVLVDYFVASNYGNCQPKIQSIS</sequence>